<keyword evidence="3" id="KW-1185">Reference proteome</keyword>
<dbReference type="AlphaFoldDB" id="A0A368VQU7"/>
<feature type="transmembrane region" description="Helical" evidence="1">
    <location>
        <begin position="117"/>
        <end position="137"/>
    </location>
</feature>
<comment type="caution">
    <text evidence="2">The sequence shown here is derived from an EMBL/GenBank/DDBJ whole genome shotgun (WGS) entry which is preliminary data.</text>
</comment>
<name>A0A368VQU7_9ACTN</name>
<proteinExistence type="predicted"/>
<reference evidence="2 3" key="1">
    <citation type="submission" date="2018-07" db="EMBL/GenBank/DDBJ databases">
        <title>Genomic Encyclopedia of Type Strains, Phase III (KMG-III): the genomes of soil and plant-associated and newly described type strains.</title>
        <authorList>
            <person name="Whitman W."/>
        </authorList>
    </citation>
    <scope>NUCLEOTIDE SEQUENCE [LARGE SCALE GENOMIC DNA]</scope>
    <source>
        <strain evidence="2 3">CECT 8575</strain>
    </source>
</reference>
<organism evidence="2 3">
    <name type="scientific">Halopolyspora algeriensis</name>
    <dbReference type="NCBI Taxonomy" id="1500506"/>
    <lineage>
        <taxon>Bacteria</taxon>
        <taxon>Bacillati</taxon>
        <taxon>Actinomycetota</taxon>
        <taxon>Actinomycetes</taxon>
        <taxon>Actinomycetes incertae sedis</taxon>
        <taxon>Halopolyspora</taxon>
    </lineage>
</organism>
<keyword evidence="1" id="KW-1133">Transmembrane helix</keyword>
<accession>A0A368VQU7</accession>
<keyword evidence="1" id="KW-0472">Membrane</keyword>
<dbReference type="EMBL" id="QPJC01000008">
    <property type="protein sequence ID" value="RCW42837.1"/>
    <property type="molecule type" value="Genomic_DNA"/>
</dbReference>
<protein>
    <submittedName>
        <fullName evidence="2">Uncharacterized protein</fullName>
    </submittedName>
</protein>
<gene>
    <name evidence="2" type="ORF">DFQ14_10893</name>
</gene>
<evidence type="ECO:0000313" key="2">
    <source>
        <dbReference type="EMBL" id="RCW42837.1"/>
    </source>
</evidence>
<evidence type="ECO:0000256" key="1">
    <source>
        <dbReference type="SAM" id="Phobius"/>
    </source>
</evidence>
<dbReference type="Proteomes" id="UP000253495">
    <property type="component" value="Unassembled WGS sequence"/>
</dbReference>
<evidence type="ECO:0000313" key="3">
    <source>
        <dbReference type="Proteomes" id="UP000253495"/>
    </source>
</evidence>
<sequence>MALILLVLGLVGVGAVSVAWWPLPAVLGGSPAEWRPATATVIESASCAASTKGDLVEVTVDGHRVQARYDGCGHRRGERLAVRVPADVSGEFVVRPAARVGSETAGESGLRQRLNRVLLTLAGIAGGGYILMMRWTTRRESGHSPPRDHTHVR</sequence>
<keyword evidence="1" id="KW-0812">Transmembrane</keyword>